<feature type="domain" description="Transglycosylase SLT" evidence="4">
    <location>
        <begin position="413"/>
        <end position="513"/>
    </location>
</feature>
<dbReference type="InterPro" id="IPR023346">
    <property type="entry name" value="Lysozyme-like_dom_sf"/>
</dbReference>
<accession>D3SPL5</accession>
<dbReference type="GO" id="GO:0004553">
    <property type="term" value="F:hydrolase activity, hydrolyzing O-glycosyl compounds"/>
    <property type="evidence" value="ECO:0007669"/>
    <property type="project" value="InterPro"/>
</dbReference>
<dbReference type="PROSITE" id="PS50005">
    <property type="entry name" value="TPR"/>
    <property type="match status" value="1"/>
</dbReference>
<keyword evidence="3" id="KW-0802">TPR repeat</keyword>
<dbReference type="SUPFAM" id="SSF53955">
    <property type="entry name" value="Lysozyme-like"/>
    <property type="match status" value="1"/>
</dbReference>
<dbReference type="Pfam" id="PF01464">
    <property type="entry name" value="SLT"/>
    <property type="match status" value="1"/>
</dbReference>
<dbReference type="GO" id="GO:0008933">
    <property type="term" value="F:peptidoglycan lytic transglycosylase activity"/>
    <property type="evidence" value="ECO:0007669"/>
    <property type="project" value="InterPro"/>
</dbReference>
<protein>
    <submittedName>
        <fullName evidence="5">Lytic transglycosylase catalytic</fullName>
    </submittedName>
</protein>
<dbReference type="InterPro" id="IPR011990">
    <property type="entry name" value="TPR-like_helical_dom_sf"/>
</dbReference>
<dbReference type="Proteomes" id="UP000002043">
    <property type="component" value="Chromosome"/>
</dbReference>
<evidence type="ECO:0000259" key="4">
    <source>
        <dbReference type="Pfam" id="PF01464"/>
    </source>
</evidence>
<dbReference type="InterPro" id="IPR008258">
    <property type="entry name" value="Transglycosylase_SLT_dom_1"/>
</dbReference>
<dbReference type="OrthoDB" id="9815002at2"/>
<dbReference type="STRING" id="638303.Thal_0468"/>
<dbReference type="SUPFAM" id="SSF48435">
    <property type="entry name" value="Bacterial muramidases"/>
    <property type="match status" value="1"/>
</dbReference>
<evidence type="ECO:0000313" key="5">
    <source>
        <dbReference type="EMBL" id="ADC89102.1"/>
    </source>
</evidence>
<feature type="repeat" description="TPR" evidence="3">
    <location>
        <begin position="241"/>
        <end position="274"/>
    </location>
</feature>
<proteinExistence type="inferred from homology"/>
<evidence type="ECO:0000256" key="3">
    <source>
        <dbReference type="PROSITE-ProRule" id="PRU00339"/>
    </source>
</evidence>
<dbReference type="KEGG" id="tal:Thal_0468"/>
<dbReference type="Gene3D" id="1.10.530.10">
    <property type="match status" value="1"/>
</dbReference>
<gene>
    <name evidence="5" type="ordered locus">Thal_0468</name>
</gene>
<dbReference type="GO" id="GO:0000270">
    <property type="term" value="P:peptidoglycan metabolic process"/>
    <property type="evidence" value="ECO:0007669"/>
    <property type="project" value="InterPro"/>
</dbReference>
<organism evidence="5 6">
    <name type="scientific">Thermocrinis albus (strain DSM 14484 / JCM 11386 / HI 11/12)</name>
    <dbReference type="NCBI Taxonomy" id="638303"/>
    <lineage>
        <taxon>Bacteria</taxon>
        <taxon>Pseudomonadati</taxon>
        <taxon>Aquificota</taxon>
        <taxon>Aquificia</taxon>
        <taxon>Aquificales</taxon>
        <taxon>Aquificaceae</taxon>
        <taxon>Thermocrinis</taxon>
    </lineage>
</organism>
<evidence type="ECO:0000313" key="6">
    <source>
        <dbReference type="Proteomes" id="UP000002043"/>
    </source>
</evidence>
<dbReference type="PROSITE" id="PS00922">
    <property type="entry name" value="TRANSGLYCOSYLASE"/>
    <property type="match status" value="1"/>
</dbReference>
<dbReference type="eggNOG" id="COG0457">
    <property type="taxonomic scope" value="Bacteria"/>
</dbReference>
<dbReference type="PANTHER" id="PTHR37423">
    <property type="entry name" value="SOLUBLE LYTIC MUREIN TRANSGLYCOSYLASE-RELATED"/>
    <property type="match status" value="1"/>
</dbReference>
<dbReference type="RefSeq" id="WP_012991509.1">
    <property type="nucleotide sequence ID" value="NC_013894.1"/>
</dbReference>
<dbReference type="PANTHER" id="PTHR37423:SF2">
    <property type="entry name" value="MEMBRANE-BOUND LYTIC MUREIN TRANSGLYCOSYLASE C"/>
    <property type="match status" value="1"/>
</dbReference>
<dbReference type="GO" id="GO:0042597">
    <property type="term" value="C:periplasmic space"/>
    <property type="evidence" value="ECO:0007669"/>
    <property type="project" value="InterPro"/>
</dbReference>
<comment type="similarity">
    <text evidence="1">Belongs to the transglycosylase Slt family.</text>
</comment>
<name>D3SPL5_THEAH</name>
<dbReference type="EMBL" id="CP001931">
    <property type="protein sequence ID" value="ADC89102.1"/>
    <property type="molecule type" value="Genomic_DNA"/>
</dbReference>
<dbReference type="HOGENOM" id="CLU_496002_0_0_0"/>
<dbReference type="eggNOG" id="COG0741">
    <property type="taxonomic scope" value="Bacteria"/>
</dbReference>
<evidence type="ECO:0000256" key="1">
    <source>
        <dbReference type="ARBA" id="ARBA00007734"/>
    </source>
</evidence>
<keyword evidence="6" id="KW-1185">Reference proteome</keyword>
<dbReference type="InterPro" id="IPR019734">
    <property type="entry name" value="TPR_rpt"/>
</dbReference>
<dbReference type="InterPro" id="IPR000189">
    <property type="entry name" value="Transglyc_AS"/>
</dbReference>
<dbReference type="Gene3D" id="1.25.40.10">
    <property type="entry name" value="Tetratricopeptide repeat domain"/>
    <property type="match status" value="1"/>
</dbReference>
<dbReference type="CAZy" id="GH23">
    <property type="family name" value="Glycoside Hydrolase Family 23"/>
</dbReference>
<sequence length="548" mass="63524">MILLLLLLVVFSYAQLPEPYVMLLEFRKTGDTNLGLKILELYPHAVFAEDLKVMLAQRFYEKGDTETASKLLRHVEPGKLKPDYREIYARLWKELQLDPKEALLKLPTFFVEYIPYVPLTDEEAVRVAQRLLDAGHTEAVIKLLKGRDLQKVCFLLGRAYYRKGQQEDAYQVLRSCPDPRAKEFLAKMLFEKSREEFLQALSTVEDKDVLNRILFYAGRMSLYDGRYEDALRWFSAMQESYNKYFQMGLVSFILERYQDAHLYFSKALKLAKSSVEISQAHFWLYKTLQKQGDSYSAHRHLRNASDGGGFYSVVARASLGEPVVDKFMQVILEDTQPPSTAFLVRSIWDAGFPYYARLEAFERLNSISPSDIILISRFDPYLAIRLAVRKYGERSEIYRAVAYPTPFREKVLQIAKEYGVDPALVYAVMRQESMFDPFAVSRSGAQGLMQVMPQTARYVASKEGLPLRPFDVEINLRMGVAYLREMLQLWNGDLVRALASYNAGPRKVSSWPQHRDVYVFIETIPFPETRDYVKQVLQNYYVYSSLLQ</sequence>
<keyword evidence="2" id="KW-0732">Signal</keyword>
<reference evidence="6" key="1">
    <citation type="journal article" date="2010" name="Stand. Genomic Sci.">
        <title>Complete genome sequence of Thermocrinis albus type strain (HI 11/12T).</title>
        <authorList>
            <person name="Wirth R."/>
            <person name="Sikorski J."/>
            <person name="Brambilla E."/>
            <person name="Misra M."/>
            <person name="Lapidus A."/>
            <person name="Copeland A."/>
            <person name="Nolan M."/>
            <person name="Lucas S."/>
            <person name="Chen F."/>
            <person name="Tice H."/>
            <person name="Cheng J.F."/>
            <person name="Han C."/>
            <person name="Detter J.C."/>
            <person name="Tapia R."/>
            <person name="Bruce D."/>
            <person name="Goodwin L."/>
            <person name="Pitluck S."/>
            <person name="Pati A."/>
            <person name="Anderson I."/>
            <person name="Ivanova N."/>
            <person name="Mavromatis K."/>
            <person name="Mikhailova N."/>
            <person name="Chen A."/>
            <person name="Palaniappan K."/>
            <person name="Bilek Y."/>
            <person name="Hader T."/>
            <person name="Land M."/>
            <person name="Hauser L."/>
            <person name="Chang Y.J."/>
            <person name="Jeffries C.D."/>
            <person name="Tindall B.J."/>
            <person name="Rohde M."/>
            <person name="Goker M."/>
            <person name="Bristow J."/>
            <person name="Eisen J.A."/>
            <person name="Markowitz V."/>
            <person name="Hugenholtz P."/>
            <person name="Kyrpides N.C."/>
            <person name="Klenk H.P."/>
        </authorList>
    </citation>
    <scope>NUCLEOTIDE SEQUENCE [LARGE SCALE GENOMIC DNA]</scope>
    <source>
        <strain evidence="6">DSM 14484 / JCM 11386 / HI 11/12</strain>
    </source>
</reference>
<dbReference type="AlphaFoldDB" id="D3SPL5"/>
<dbReference type="CDD" id="cd13401">
    <property type="entry name" value="Slt70-like"/>
    <property type="match status" value="1"/>
</dbReference>
<dbReference type="InterPro" id="IPR008939">
    <property type="entry name" value="Lytic_TGlycosylase_superhlx_U"/>
</dbReference>
<evidence type="ECO:0000256" key="2">
    <source>
        <dbReference type="ARBA" id="ARBA00022729"/>
    </source>
</evidence>
<dbReference type="GO" id="GO:0016020">
    <property type="term" value="C:membrane"/>
    <property type="evidence" value="ECO:0007669"/>
    <property type="project" value="InterPro"/>
</dbReference>